<evidence type="ECO:0000313" key="9">
    <source>
        <dbReference type="Proteomes" id="UP000480684"/>
    </source>
</evidence>
<feature type="repeat" description="TPR" evidence="5">
    <location>
        <begin position="156"/>
        <end position="189"/>
    </location>
</feature>
<sequence length="277" mass="30262">MIWIVFAAMTAATVALLLLPLLRARKQEALSRAAYDLTVYKDQLAEIDREVERGTLTADQAEAARTEIQRRILALGEVGQGGKASRGRVFAAAVAVLVVVPVVGFGAYALLGRPNLPDQPYSARAEKIKEMQDQAALIQNMVASLTARLEQQPEDGKGWAMLGRSLRVMGQMDKATDAYRKAVARLPGDVQVRLEFASLLLAEVPQGGTLPAEFVRVMREIVAVDPKNPDALYFSGLAEVQAGNPKKARDLWTRLVSLLPEGSDERKEVQMQLDALQ</sequence>
<dbReference type="PANTHER" id="PTHR47870">
    <property type="entry name" value="CYTOCHROME C-TYPE BIOGENESIS PROTEIN CCMH"/>
    <property type="match status" value="1"/>
</dbReference>
<keyword evidence="3" id="KW-0201">Cytochrome c-type biogenesis</keyword>
<dbReference type="NCBIfam" id="TIGR03142">
    <property type="entry name" value="cytochro_ccmI"/>
    <property type="match status" value="1"/>
</dbReference>
<evidence type="ECO:0000256" key="6">
    <source>
        <dbReference type="SAM" id="Phobius"/>
    </source>
</evidence>
<keyword evidence="6" id="KW-1133">Transmembrane helix</keyword>
<dbReference type="GO" id="GO:0017004">
    <property type="term" value="P:cytochrome complex assembly"/>
    <property type="evidence" value="ECO:0007669"/>
    <property type="project" value="UniProtKB-KW"/>
</dbReference>
<evidence type="ECO:0000256" key="5">
    <source>
        <dbReference type="PROSITE-ProRule" id="PRU00339"/>
    </source>
</evidence>
<dbReference type="InterPro" id="IPR056413">
    <property type="entry name" value="TPR_CcmH_CycH"/>
</dbReference>
<dbReference type="InterPro" id="IPR011990">
    <property type="entry name" value="TPR-like_helical_dom_sf"/>
</dbReference>
<dbReference type="Gene3D" id="1.25.40.10">
    <property type="entry name" value="Tetratricopeptide repeat domain"/>
    <property type="match status" value="1"/>
</dbReference>
<dbReference type="AlphaFoldDB" id="A0A7C9QWB4"/>
<dbReference type="Pfam" id="PF23914">
    <property type="entry name" value="TPR_CcmH_CycH"/>
    <property type="match status" value="1"/>
</dbReference>
<dbReference type="Proteomes" id="UP000480684">
    <property type="component" value="Unassembled WGS sequence"/>
</dbReference>
<dbReference type="PANTHER" id="PTHR47870:SF1">
    <property type="entry name" value="CYTOCHROME C-TYPE BIOGENESIS PROTEIN CCMH"/>
    <property type="match status" value="1"/>
</dbReference>
<gene>
    <name evidence="8" type="primary">ccmI</name>
    <name evidence="8" type="ORF">G4223_19105</name>
</gene>
<comment type="subcellular location">
    <subcellularLocation>
        <location evidence="1">Cell envelope</location>
    </subcellularLocation>
</comment>
<evidence type="ECO:0000259" key="7">
    <source>
        <dbReference type="Pfam" id="PF23914"/>
    </source>
</evidence>
<reference evidence="8 9" key="1">
    <citation type="submission" date="2020-02" db="EMBL/GenBank/DDBJ databases">
        <authorList>
            <person name="Dziuba M."/>
            <person name="Kuznetsov B."/>
            <person name="Mardanov A."/>
            <person name="Ravin N."/>
            <person name="Grouzdev D."/>
        </authorList>
    </citation>
    <scope>NUCLEOTIDE SEQUENCE [LARGE SCALE GENOMIC DNA]</scope>
    <source>
        <strain evidence="8 9">SpK</strain>
    </source>
</reference>
<evidence type="ECO:0000256" key="2">
    <source>
        <dbReference type="ARBA" id="ARBA00022737"/>
    </source>
</evidence>
<evidence type="ECO:0000256" key="1">
    <source>
        <dbReference type="ARBA" id="ARBA00004196"/>
    </source>
</evidence>
<dbReference type="PROSITE" id="PS50005">
    <property type="entry name" value="TPR"/>
    <property type="match status" value="1"/>
</dbReference>
<evidence type="ECO:0000256" key="4">
    <source>
        <dbReference type="ARBA" id="ARBA00022803"/>
    </source>
</evidence>
<dbReference type="InterPro" id="IPR051263">
    <property type="entry name" value="C-type_cytochrome_biogenesis"/>
</dbReference>
<keyword evidence="9" id="KW-1185">Reference proteome</keyword>
<dbReference type="GO" id="GO:0030313">
    <property type="term" value="C:cell envelope"/>
    <property type="evidence" value="ECO:0007669"/>
    <property type="project" value="UniProtKB-SubCell"/>
</dbReference>
<evidence type="ECO:0000256" key="3">
    <source>
        <dbReference type="ARBA" id="ARBA00022748"/>
    </source>
</evidence>
<dbReference type="GO" id="GO:0005886">
    <property type="term" value="C:plasma membrane"/>
    <property type="evidence" value="ECO:0007669"/>
    <property type="project" value="TreeGrafter"/>
</dbReference>
<dbReference type="SMART" id="SM00028">
    <property type="entry name" value="TPR"/>
    <property type="match status" value="2"/>
</dbReference>
<dbReference type="InterPro" id="IPR017560">
    <property type="entry name" value="Cyt_c_biogenesis_CcmI"/>
</dbReference>
<dbReference type="SUPFAM" id="SSF48452">
    <property type="entry name" value="TPR-like"/>
    <property type="match status" value="1"/>
</dbReference>
<name>A0A7C9QWB4_9PROT</name>
<keyword evidence="4 5" id="KW-0802">TPR repeat</keyword>
<evidence type="ECO:0000313" key="8">
    <source>
        <dbReference type="EMBL" id="NFV82223.1"/>
    </source>
</evidence>
<protein>
    <submittedName>
        <fullName evidence="8">C-type cytochrome biogenesis protein CcmI</fullName>
    </submittedName>
</protein>
<dbReference type="InterPro" id="IPR019734">
    <property type="entry name" value="TPR_rpt"/>
</dbReference>
<comment type="caution">
    <text evidence="8">The sequence shown here is derived from an EMBL/GenBank/DDBJ whole genome shotgun (WGS) entry which is preliminary data.</text>
</comment>
<accession>A0A7C9QWB4</accession>
<feature type="domain" description="Cytochrome c-type biogenesis protein H TPR" evidence="7">
    <location>
        <begin position="136"/>
        <end position="264"/>
    </location>
</feature>
<keyword evidence="2" id="KW-0677">Repeat</keyword>
<proteinExistence type="predicted"/>
<organism evidence="8 9">
    <name type="scientific">Magnetospirillum aberrantis SpK</name>
    <dbReference type="NCBI Taxonomy" id="908842"/>
    <lineage>
        <taxon>Bacteria</taxon>
        <taxon>Pseudomonadati</taxon>
        <taxon>Pseudomonadota</taxon>
        <taxon>Alphaproteobacteria</taxon>
        <taxon>Rhodospirillales</taxon>
        <taxon>Rhodospirillaceae</taxon>
        <taxon>Magnetospirillum</taxon>
    </lineage>
</organism>
<dbReference type="RefSeq" id="WP_163683048.1">
    <property type="nucleotide sequence ID" value="NZ_JAAIYP010000047.1"/>
</dbReference>
<feature type="transmembrane region" description="Helical" evidence="6">
    <location>
        <begin position="89"/>
        <end position="111"/>
    </location>
</feature>
<dbReference type="EMBL" id="JAAIYP010000047">
    <property type="protein sequence ID" value="NFV82223.1"/>
    <property type="molecule type" value="Genomic_DNA"/>
</dbReference>
<keyword evidence="6" id="KW-0812">Transmembrane</keyword>
<keyword evidence="6" id="KW-0472">Membrane</keyword>